<dbReference type="Pfam" id="PF00174">
    <property type="entry name" value="Oxidored_molyb"/>
    <property type="match status" value="1"/>
</dbReference>
<dbReference type="PANTHER" id="PTHR43032">
    <property type="entry name" value="PROTEIN-METHIONINE-SULFOXIDE REDUCTASE"/>
    <property type="match status" value="1"/>
</dbReference>
<dbReference type="SUPFAM" id="SSF56524">
    <property type="entry name" value="Oxidoreductase molybdopterin-binding domain"/>
    <property type="match status" value="1"/>
</dbReference>
<evidence type="ECO:0000259" key="1">
    <source>
        <dbReference type="Pfam" id="PF00174"/>
    </source>
</evidence>
<dbReference type="Proteomes" id="UP000772812">
    <property type="component" value="Unassembled WGS sequence"/>
</dbReference>
<dbReference type="RefSeq" id="WP_200674088.1">
    <property type="nucleotide sequence ID" value="NZ_JAACYA010000002.1"/>
</dbReference>
<dbReference type="CDD" id="cd02109">
    <property type="entry name" value="arch_bact_SO_family_Moco"/>
    <property type="match status" value="1"/>
</dbReference>
<evidence type="ECO:0000313" key="3">
    <source>
        <dbReference type="Proteomes" id="UP000772812"/>
    </source>
</evidence>
<dbReference type="InterPro" id="IPR036374">
    <property type="entry name" value="OxRdtase_Mopterin-bd_sf"/>
</dbReference>
<reference evidence="2 3" key="1">
    <citation type="journal article" date="2021" name="Syst. Appl. Microbiol.">
        <title>Persephonella atlantica sp. nov.: How to adapt to physico-chemical gradients in high temperature hydrothermal habitats.</title>
        <authorList>
            <person name="Francois D.X."/>
            <person name="Godfroy A."/>
            <person name="Mathien C."/>
            <person name="Aube J."/>
            <person name="Cathalot C."/>
            <person name="Lesongeur F."/>
            <person name="L'Haridon S."/>
            <person name="Philippon X."/>
            <person name="Roussel E.G."/>
        </authorList>
    </citation>
    <scope>NUCLEOTIDE SEQUENCE [LARGE SCALE GENOMIC DNA]</scope>
    <source>
        <strain evidence="2 3">MO1340</strain>
    </source>
</reference>
<organism evidence="2 3">
    <name type="scientific">Persephonella atlantica</name>
    <dbReference type="NCBI Taxonomy" id="2699429"/>
    <lineage>
        <taxon>Bacteria</taxon>
        <taxon>Pseudomonadati</taxon>
        <taxon>Aquificota</taxon>
        <taxon>Aquificia</taxon>
        <taxon>Aquificales</taxon>
        <taxon>Hydrogenothermaceae</taxon>
        <taxon>Persephonella</taxon>
    </lineage>
</organism>
<keyword evidence="3" id="KW-1185">Reference proteome</keyword>
<comment type="caution">
    <text evidence="2">The sequence shown here is derived from an EMBL/GenBank/DDBJ whole genome shotgun (WGS) entry which is preliminary data.</text>
</comment>
<evidence type="ECO:0000313" key="2">
    <source>
        <dbReference type="EMBL" id="MBK3332669.1"/>
    </source>
</evidence>
<dbReference type="InterPro" id="IPR000572">
    <property type="entry name" value="OxRdtase_Mopterin-bd_dom"/>
</dbReference>
<proteinExistence type="predicted"/>
<dbReference type="Gene3D" id="3.90.420.10">
    <property type="entry name" value="Oxidoreductase, molybdopterin-binding domain"/>
    <property type="match status" value="1"/>
</dbReference>
<dbReference type="EMBL" id="JAACYA010000002">
    <property type="protein sequence ID" value="MBK3332669.1"/>
    <property type="molecule type" value="Genomic_DNA"/>
</dbReference>
<accession>A0ABS1GIA0</accession>
<protein>
    <submittedName>
        <fullName evidence="2">Sulfite oxidase-like oxidoreductase</fullName>
    </submittedName>
</protein>
<name>A0ABS1GIA0_9AQUI</name>
<dbReference type="PANTHER" id="PTHR43032:SF4">
    <property type="entry name" value="OXIDOREDUCTASE MOLYBDOPTERIN-BINDING DOMAIN-CONTAINING PROTEIN"/>
    <property type="match status" value="1"/>
</dbReference>
<gene>
    <name evidence="2" type="ORF">GWK41_06275</name>
</gene>
<feature type="domain" description="Oxidoreductase molybdopterin-binding" evidence="1">
    <location>
        <begin position="33"/>
        <end position="177"/>
    </location>
</feature>
<sequence length="196" mass="22958">MRKIVSPINSRPDRLPPGQHWSSRLHILGISEPPDIDLSGYRLRIFGEVEKDVVLTWDDITSFEKVQLVADFHCVTRWSCPDVQWTGFHVEEIKKVVNIKDTAQAVMIHSLDGYTTNIPLKYFFDEDVILAYRLFDRPLPSDHGYPLRLIVPKLYSWKSAKFVSGIEFLKENRPGYWEQRGYHILGDPWKEQRYAL</sequence>